<feature type="repeat" description="WD" evidence="3">
    <location>
        <begin position="412"/>
        <end position="453"/>
    </location>
</feature>
<reference evidence="6" key="1">
    <citation type="submission" date="2023-10" db="EMBL/GenBank/DDBJ databases">
        <title>Genome assembly of Pristionchus species.</title>
        <authorList>
            <person name="Yoshida K."/>
            <person name="Sommer R.J."/>
        </authorList>
    </citation>
    <scope>NUCLEOTIDE SEQUENCE</scope>
    <source>
        <strain evidence="6">RS5133</strain>
    </source>
</reference>
<dbReference type="PRINTS" id="PR00320">
    <property type="entry name" value="GPROTEINBRPT"/>
</dbReference>
<dbReference type="SMART" id="SM00500">
    <property type="entry name" value="SFM"/>
    <property type="match status" value="1"/>
</dbReference>
<dbReference type="SUPFAM" id="SSF50978">
    <property type="entry name" value="WD40 repeat-like"/>
    <property type="match status" value="1"/>
</dbReference>
<feature type="repeat" description="WD" evidence="3">
    <location>
        <begin position="370"/>
        <end position="411"/>
    </location>
</feature>
<proteinExistence type="predicted"/>
<dbReference type="Gene3D" id="4.10.280.110">
    <property type="entry name" value="Pre-mRNA processing factor 4 domain"/>
    <property type="match status" value="1"/>
</dbReference>
<feature type="repeat" description="WD" evidence="3">
    <location>
        <begin position="328"/>
        <end position="369"/>
    </location>
</feature>
<feature type="repeat" description="WD" evidence="3">
    <location>
        <begin position="286"/>
        <end position="327"/>
    </location>
</feature>
<dbReference type="PANTHER" id="PTHR19846">
    <property type="entry name" value="WD40 REPEAT PROTEIN"/>
    <property type="match status" value="1"/>
</dbReference>
<dbReference type="Gene3D" id="2.130.10.10">
    <property type="entry name" value="YVTN repeat-like/Quinoprotein amine dehydrogenase"/>
    <property type="match status" value="3"/>
</dbReference>
<feature type="domain" description="Pre-mRNA processing factor 4 (PRP4)-like" evidence="5">
    <location>
        <begin position="69"/>
        <end position="121"/>
    </location>
</feature>
<dbReference type="PROSITE" id="PS00678">
    <property type="entry name" value="WD_REPEATS_1"/>
    <property type="match status" value="1"/>
</dbReference>
<dbReference type="PROSITE" id="PS50294">
    <property type="entry name" value="WD_REPEATS_REGION"/>
    <property type="match status" value="5"/>
</dbReference>
<feature type="repeat" description="WD" evidence="3">
    <location>
        <begin position="454"/>
        <end position="490"/>
    </location>
</feature>
<accession>A0AAV5WEI7</accession>
<sequence>EESGSGGKWLGSLADASNVAKISGTADSSKSIVNAETMEMDMPAHSEHNKAMLAEFERRRRARTLTLPTDDVQVKLKLRMLNQPICLFGEEILDRRERLRALLSNMSEEEVAAILHSDRMTHDQQDQDTETWYYRGPAALKEARMHIADFSLRRAKNRLEKARRDVTEVTQQEKALARQEAHKLVQQFQLHGSQVADTRPCPFAEFSPEGKHVVTAGWSGQPTVWKRDSGHQLIRYAGHTAQCGSARFHPEAFASQSRTTVNVASCSHDGTVLLWSLEKETPLLELENHKDRVNRVSFHPSGKYLATACFDSSWRLFDIEVGEELLFQTGHSKSVTDVSFQGDGSLALSTGLDCYGRIWDLRTGRCIMFLDGHTREVLSGEFLPNGYLCITASADNTCRVWDVRMRRCAYTMAAHTNAVSRVRVDPGGQFVVTSSFDCSLKIWSTESWQPLRHLQGHETKVMGVDISPDSRWIVSAAFDRTFKLWTVSDY</sequence>
<dbReference type="InterPro" id="IPR015943">
    <property type="entry name" value="WD40/YVTN_repeat-like_dom_sf"/>
</dbReference>
<dbReference type="InterPro" id="IPR001680">
    <property type="entry name" value="WD40_rpt"/>
</dbReference>
<dbReference type="Pfam" id="PF00400">
    <property type="entry name" value="WD40"/>
    <property type="match status" value="6"/>
</dbReference>
<dbReference type="InterPro" id="IPR020472">
    <property type="entry name" value="WD40_PAC1"/>
</dbReference>
<evidence type="ECO:0000256" key="2">
    <source>
        <dbReference type="ARBA" id="ARBA00022737"/>
    </source>
</evidence>
<evidence type="ECO:0000313" key="7">
    <source>
        <dbReference type="Proteomes" id="UP001432322"/>
    </source>
</evidence>
<organism evidence="6 7">
    <name type="scientific">Pristionchus fissidentatus</name>
    <dbReference type="NCBI Taxonomy" id="1538716"/>
    <lineage>
        <taxon>Eukaryota</taxon>
        <taxon>Metazoa</taxon>
        <taxon>Ecdysozoa</taxon>
        <taxon>Nematoda</taxon>
        <taxon>Chromadorea</taxon>
        <taxon>Rhabditida</taxon>
        <taxon>Rhabditina</taxon>
        <taxon>Diplogasteromorpha</taxon>
        <taxon>Diplogasteroidea</taxon>
        <taxon>Neodiplogasteridae</taxon>
        <taxon>Pristionchus</taxon>
    </lineage>
</organism>
<dbReference type="PANTHER" id="PTHR19846:SF0">
    <property type="entry name" value="PRE-MRNA PROCESSING FACTOR 4"/>
    <property type="match status" value="1"/>
</dbReference>
<keyword evidence="4" id="KW-0175">Coiled coil</keyword>
<protein>
    <recommendedName>
        <fullName evidence="5">Pre-mRNA processing factor 4 (PRP4)-like domain-containing protein</fullName>
    </recommendedName>
</protein>
<evidence type="ECO:0000256" key="3">
    <source>
        <dbReference type="PROSITE-ProRule" id="PRU00221"/>
    </source>
</evidence>
<dbReference type="EMBL" id="BTSY01000005">
    <property type="protein sequence ID" value="GMT28209.1"/>
    <property type="molecule type" value="Genomic_DNA"/>
</dbReference>
<evidence type="ECO:0000313" key="6">
    <source>
        <dbReference type="EMBL" id="GMT28209.1"/>
    </source>
</evidence>
<evidence type="ECO:0000256" key="4">
    <source>
        <dbReference type="SAM" id="Coils"/>
    </source>
</evidence>
<dbReference type="PROSITE" id="PS50082">
    <property type="entry name" value="WD_REPEATS_2"/>
    <property type="match status" value="5"/>
</dbReference>
<dbReference type="SUPFAM" id="SSF158230">
    <property type="entry name" value="PRP4-like"/>
    <property type="match status" value="1"/>
</dbReference>
<evidence type="ECO:0000256" key="1">
    <source>
        <dbReference type="ARBA" id="ARBA00022574"/>
    </source>
</evidence>
<name>A0AAV5WEI7_9BILA</name>
<keyword evidence="2" id="KW-0677">Repeat</keyword>
<feature type="non-terminal residue" evidence="6">
    <location>
        <position position="1"/>
    </location>
</feature>
<keyword evidence="1 3" id="KW-0853">WD repeat</keyword>
<dbReference type="CDD" id="cd00200">
    <property type="entry name" value="WD40"/>
    <property type="match status" value="1"/>
</dbReference>
<dbReference type="Proteomes" id="UP001432322">
    <property type="component" value="Unassembled WGS sequence"/>
</dbReference>
<dbReference type="GO" id="GO:0030621">
    <property type="term" value="F:U4 snRNA binding"/>
    <property type="evidence" value="ECO:0007669"/>
    <property type="project" value="TreeGrafter"/>
</dbReference>
<dbReference type="InterPro" id="IPR019775">
    <property type="entry name" value="WD40_repeat_CS"/>
</dbReference>
<comment type="caution">
    <text evidence="6">The sequence shown here is derived from an EMBL/GenBank/DDBJ whole genome shotgun (WGS) entry which is preliminary data.</text>
</comment>
<keyword evidence="7" id="KW-1185">Reference proteome</keyword>
<dbReference type="SMART" id="SM00320">
    <property type="entry name" value="WD40"/>
    <property type="match status" value="7"/>
</dbReference>
<dbReference type="GO" id="GO:0000398">
    <property type="term" value="P:mRNA splicing, via spliceosome"/>
    <property type="evidence" value="ECO:0007669"/>
    <property type="project" value="TreeGrafter"/>
</dbReference>
<dbReference type="InterPro" id="IPR036322">
    <property type="entry name" value="WD40_repeat_dom_sf"/>
</dbReference>
<feature type="coiled-coil region" evidence="4">
    <location>
        <begin position="152"/>
        <end position="179"/>
    </location>
</feature>
<dbReference type="InterPro" id="IPR014906">
    <property type="entry name" value="PRP4-like"/>
</dbReference>
<dbReference type="GO" id="GO:0017070">
    <property type="term" value="F:U6 snRNA binding"/>
    <property type="evidence" value="ECO:0007669"/>
    <property type="project" value="TreeGrafter"/>
</dbReference>
<dbReference type="FunFam" id="2.130.10.10:FF:001211">
    <property type="entry name" value="CBN-PRP-4 protein"/>
    <property type="match status" value="1"/>
</dbReference>
<dbReference type="InterPro" id="IPR036285">
    <property type="entry name" value="PRP4-like_sf"/>
</dbReference>
<dbReference type="AlphaFoldDB" id="A0AAV5WEI7"/>
<dbReference type="Pfam" id="PF08799">
    <property type="entry name" value="PRP4"/>
    <property type="match status" value="1"/>
</dbReference>
<evidence type="ECO:0000259" key="5">
    <source>
        <dbReference type="SMART" id="SM00500"/>
    </source>
</evidence>
<dbReference type="GO" id="GO:0046540">
    <property type="term" value="C:U4/U6 x U5 tri-snRNP complex"/>
    <property type="evidence" value="ECO:0007669"/>
    <property type="project" value="TreeGrafter"/>
</dbReference>
<dbReference type="FunFam" id="2.130.10.10:FF:000443">
    <property type="entry name" value="U4/U6 small nuclear ribonucleoprotein Prp4"/>
    <property type="match status" value="1"/>
</dbReference>
<gene>
    <name evidence="6" type="ORF">PFISCL1PPCAC_19506</name>
</gene>